<evidence type="ECO:0000256" key="4">
    <source>
        <dbReference type="ARBA" id="ARBA00023273"/>
    </source>
</evidence>
<dbReference type="Proteomes" id="UP001258017">
    <property type="component" value="Unassembled WGS sequence"/>
</dbReference>
<keyword evidence="2" id="KW-0970">Cilium biogenesis/degradation</keyword>
<evidence type="ECO:0000256" key="7">
    <source>
        <dbReference type="SAM" id="Coils"/>
    </source>
</evidence>
<keyword evidence="3 7" id="KW-0175">Coiled coil</keyword>
<feature type="domain" description="CCDC113/CCDC96 coiled-coil" evidence="8">
    <location>
        <begin position="220"/>
        <end position="380"/>
    </location>
</feature>
<keyword evidence="4" id="KW-0966">Cell projection</keyword>
<reference evidence="9" key="1">
    <citation type="submission" date="2021-08" db="EMBL/GenBank/DDBJ databases">
        <authorList>
            <person name="Misof B."/>
            <person name="Oliver O."/>
            <person name="Podsiadlowski L."/>
            <person name="Donath A."/>
            <person name="Peters R."/>
            <person name="Mayer C."/>
            <person name="Rust J."/>
            <person name="Gunkel S."/>
            <person name="Lesny P."/>
            <person name="Martin S."/>
            <person name="Oeyen J.P."/>
            <person name="Petersen M."/>
            <person name="Panagiotis P."/>
            <person name="Wilbrandt J."/>
            <person name="Tanja T."/>
        </authorList>
    </citation>
    <scope>NUCLEOTIDE SEQUENCE</scope>
    <source>
        <strain evidence="9">GBR_01_08_01A</strain>
        <tissue evidence="9">Thorax + abdomen</tissue>
    </source>
</reference>
<dbReference type="Pfam" id="PF13870">
    <property type="entry name" value="CCDC113_CCDC96_CC"/>
    <property type="match status" value="1"/>
</dbReference>
<sequence length="394" mass="46102">MLARDTTKESTATLDTSSIRTAKEDEDINWDDISNDRLHELLINAVRMKKILELEIDLFERYLKRHDPEVLQKIDQSGTEAPKSAPRTVIQFTMASPTRSMSGSMMSGRGSPSAWSMQSSIRRGMLDPMLRRLRITIPQRMEMINNEITEVEKKLTTFRHSAEKDRNKLKAEIDEYEIRIREIREMKNRFETEIVVNGVDPLTGKIPAEKVIKFVKDWLKNMNRTIEKIRLKGATTRSMIKRAQRQIKQREELGEELRPVDFQQLRIQNQDYKKKIDDTSVFLLDVKQITARYNSKLSEHKRKMADLMSVYNGIQKEIGLNMKQADHLQSKCRITEKEITKADEQLVSLKMLMEDYEVPPILDFVELQSKLRALQKTYVNFVRRKNVLKIISNS</sequence>
<evidence type="ECO:0000313" key="10">
    <source>
        <dbReference type="Proteomes" id="UP001258017"/>
    </source>
</evidence>
<evidence type="ECO:0000256" key="1">
    <source>
        <dbReference type="ARBA" id="ARBA00004138"/>
    </source>
</evidence>
<dbReference type="PANTHER" id="PTHR15654">
    <property type="entry name" value="COILED-COIL DOMAIN-CONTAINING PROTEIN 113-RELATED"/>
    <property type="match status" value="1"/>
</dbReference>
<comment type="subcellular location">
    <subcellularLocation>
        <location evidence="1">Cell projection</location>
        <location evidence="1">Cilium</location>
    </subcellularLocation>
</comment>
<gene>
    <name evidence="9" type="ORF">KPH14_010241</name>
</gene>
<dbReference type="PANTHER" id="PTHR15654:SF2">
    <property type="entry name" value="COILED-COIL DOMAIN-CONTAINING PROTEIN 113"/>
    <property type="match status" value="1"/>
</dbReference>
<evidence type="ECO:0000256" key="5">
    <source>
        <dbReference type="ARBA" id="ARBA00044506"/>
    </source>
</evidence>
<evidence type="ECO:0000313" key="9">
    <source>
        <dbReference type="EMBL" id="KAK2585616.1"/>
    </source>
</evidence>
<keyword evidence="10" id="KW-1185">Reference proteome</keyword>
<name>A0AAD9VSS0_9HYME</name>
<evidence type="ECO:0000256" key="6">
    <source>
        <dbReference type="ARBA" id="ARBA00044798"/>
    </source>
</evidence>
<proteinExistence type="inferred from homology"/>
<evidence type="ECO:0000256" key="2">
    <source>
        <dbReference type="ARBA" id="ARBA00022794"/>
    </source>
</evidence>
<accession>A0AAD9VSS0</accession>
<protein>
    <recommendedName>
        <fullName evidence="6">Cilia- and flagella-associated protein 263</fullName>
    </recommendedName>
</protein>
<dbReference type="InterPro" id="IPR051885">
    <property type="entry name" value="CC_CF"/>
</dbReference>
<dbReference type="GO" id="GO:0036064">
    <property type="term" value="C:ciliary basal body"/>
    <property type="evidence" value="ECO:0007669"/>
    <property type="project" value="TreeGrafter"/>
</dbReference>
<evidence type="ECO:0000259" key="8">
    <source>
        <dbReference type="Pfam" id="PF13870"/>
    </source>
</evidence>
<dbReference type="EMBL" id="JAIFRP010000021">
    <property type="protein sequence ID" value="KAK2585616.1"/>
    <property type="molecule type" value="Genomic_DNA"/>
</dbReference>
<comment type="similarity">
    <text evidence="5">Belongs to the CFAP263 family.</text>
</comment>
<dbReference type="GO" id="GO:0060271">
    <property type="term" value="P:cilium assembly"/>
    <property type="evidence" value="ECO:0007669"/>
    <property type="project" value="TreeGrafter"/>
</dbReference>
<reference evidence="9" key="2">
    <citation type="journal article" date="2023" name="Commun. Biol.">
        <title>Intrasexual cuticular hydrocarbon dimorphism in a wasp sheds light on hydrocarbon biosynthesis genes in Hymenoptera.</title>
        <authorList>
            <person name="Moris V.C."/>
            <person name="Podsiadlowski L."/>
            <person name="Martin S."/>
            <person name="Oeyen J.P."/>
            <person name="Donath A."/>
            <person name="Petersen M."/>
            <person name="Wilbrandt J."/>
            <person name="Misof B."/>
            <person name="Liedtke D."/>
            <person name="Thamm M."/>
            <person name="Scheiner R."/>
            <person name="Schmitt T."/>
            <person name="Niehuis O."/>
        </authorList>
    </citation>
    <scope>NUCLEOTIDE SEQUENCE</scope>
    <source>
        <strain evidence="9">GBR_01_08_01A</strain>
    </source>
</reference>
<dbReference type="AlphaFoldDB" id="A0AAD9VSS0"/>
<dbReference type="GO" id="GO:0005930">
    <property type="term" value="C:axoneme"/>
    <property type="evidence" value="ECO:0007669"/>
    <property type="project" value="TreeGrafter"/>
</dbReference>
<evidence type="ECO:0000256" key="3">
    <source>
        <dbReference type="ARBA" id="ARBA00023054"/>
    </source>
</evidence>
<feature type="coiled-coil region" evidence="7">
    <location>
        <begin position="159"/>
        <end position="193"/>
    </location>
</feature>
<dbReference type="InterPro" id="IPR025254">
    <property type="entry name" value="CCDC113/CCDC96_CC"/>
</dbReference>
<comment type="caution">
    <text evidence="9">The sequence shown here is derived from an EMBL/GenBank/DDBJ whole genome shotgun (WGS) entry which is preliminary data.</text>
</comment>
<organism evidence="9 10">
    <name type="scientific">Odynerus spinipes</name>
    <dbReference type="NCBI Taxonomy" id="1348599"/>
    <lineage>
        <taxon>Eukaryota</taxon>
        <taxon>Metazoa</taxon>
        <taxon>Ecdysozoa</taxon>
        <taxon>Arthropoda</taxon>
        <taxon>Hexapoda</taxon>
        <taxon>Insecta</taxon>
        <taxon>Pterygota</taxon>
        <taxon>Neoptera</taxon>
        <taxon>Endopterygota</taxon>
        <taxon>Hymenoptera</taxon>
        <taxon>Apocrita</taxon>
        <taxon>Aculeata</taxon>
        <taxon>Vespoidea</taxon>
        <taxon>Vespidae</taxon>
        <taxon>Eumeninae</taxon>
        <taxon>Odynerus</taxon>
    </lineage>
</organism>